<dbReference type="InterPro" id="IPR001789">
    <property type="entry name" value="Sig_transdc_resp-reg_receiver"/>
</dbReference>
<keyword evidence="1 2" id="KW-0597">Phosphoprotein</keyword>
<comment type="caution">
    <text evidence="4">The sequence shown here is derived from an EMBL/GenBank/DDBJ whole genome shotgun (WGS) entry which is preliminary data.</text>
</comment>
<dbReference type="InterPro" id="IPR050595">
    <property type="entry name" value="Bact_response_regulator"/>
</dbReference>
<dbReference type="Pfam" id="PF00072">
    <property type="entry name" value="Response_reg"/>
    <property type="match status" value="1"/>
</dbReference>
<dbReference type="GO" id="GO:0000160">
    <property type="term" value="P:phosphorelay signal transduction system"/>
    <property type="evidence" value="ECO:0007669"/>
    <property type="project" value="InterPro"/>
</dbReference>
<reference evidence="4" key="1">
    <citation type="journal article" date="2020" name="mSystems">
        <title>Genome- and Community-Level Interaction Insights into Carbon Utilization and Element Cycling Functions of Hydrothermarchaeota in Hydrothermal Sediment.</title>
        <authorList>
            <person name="Zhou Z."/>
            <person name="Liu Y."/>
            <person name="Xu W."/>
            <person name="Pan J."/>
            <person name="Luo Z.H."/>
            <person name="Li M."/>
        </authorList>
    </citation>
    <scope>NUCLEOTIDE SEQUENCE [LARGE SCALE GENOMIC DNA]</scope>
    <source>
        <strain evidence="4">SpSt-456</strain>
    </source>
</reference>
<organism evidence="4">
    <name type="scientific">Desulfacinum infernum</name>
    <dbReference type="NCBI Taxonomy" id="35837"/>
    <lineage>
        <taxon>Bacteria</taxon>
        <taxon>Pseudomonadati</taxon>
        <taxon>Thermodesulfobacteriota</taxon>
        <taxon>Syntrophobacteria</taxon>
        <taxon>Syntrophobacterales</taxon>
        <taxon>Syntrophobacteraceae</taxon>
        <taxon>Desulfacinum</taxon>
    </lineage>
</organism>
<name>A0A831ZMQ3_9BACT</name>
<protein>
    <submittedName>
        <fullName evidence="4">Response regulator</fullName>
    </submittedName>
</protein>
<evidence type="ECO:0000313" key="4">
    <source>
        <dbReference type="EMBL" id="HFK98341.1"/>
    </source>
</evidence>
<dbReference type="PANTHER" id="PTHR44591:SF21">
    <property type="entry name" value="TWO-COMPONENT RESPONSE REGULATOR"/>
    <property type="match status" value="1"/>
</dbReference>
<feature type="domain" description="Response regulatory" evidence="3">
    <location>
        <begin position="83"/>
        <end position="199"/>
    </location>
</feature>
<sequence>MFVAFLTECALRRALSRPFEKVPHSPGKERTRMEAGSAEKPESLFREIFLHAATGMAIYEPIDDGEDFVFKDINPAGARIGGRILAVDDEPDVLDVLNTYLAPHVERISLCEDPQRARNVFESHPMHFDLLLTDLNMPGMTGLELARFGKGRRPGFPVVVLTGYGAEYENLTDPSTDVDRVLYKPVSKNELLLVLKEVLAERITE</sequence>
<dbReference type="EMBL" id="DSTK01000039">
    <property type="protein sequence ID" value="HFK98341.1"/>
    <property type="molecule type" value="Genomic_DNA"/>
</dbReference>
<dbReference type="Gene3D" id="3.40.50.2300">
    <property type="match status" value="1"/>
</dbReference>
<dbReference type="PROSITE" id="PS50110">
    <property type="entry name" value="RESPONSE_REGULATORY"/>
    <property type="match status" value="1"/>
</dbReference>
<evidence type="ECO:0000256" key="1">
    <source>
        <dbReference type="ARBA" id="ARBA00022553"/>
    </source>
</evidence>
<evidence type="ECO:0000256" key="2">
    <source>
        <dbReference type="PROSITE-ProRule" id="PRU00169"/>
    </source>
</evidence>
<dbReference type="InterPro" id="IPR011006">
    <property type="entry name" value="CheY-like_superfamily"/>
</dbReference>
<gene>
    <name evidence="4" type="ORF">ENS06_13600</name>
</gene>
<dbReference type="CDD" id="cd00156">
    <property type="entry name" value="REC"/>
    <property type="match status" value="1"/>
</dbReference>
<dbReference type="AlphaFoldDB" id="A0A831ZMQ3"/>
<feature type="modified residue" description="4-aspartylphosphate" evidence="2">
    <location>
        <position position="134"/>
    </location>
</feature>
<evidence type="ECO:0000259" key="3">
    <source>
        <dbReference type="PROSITE" id="PS50110"/>
    </source>
</evidence>
<proteinExistence type="predicted"/>
<dbReference type="SMART" id="SM00448">
    <property type="entry name" value="REC"/>
    <property type="match status" value="1"/>
</dbReference>
<dbReference type="SUPFAM" id="SSF52172">
    <property type="entry name" value="CheY-like"/>
    <property type="match status" value="1"/>
</dbReference>
<dbReference type="PANTHER" id="PTHR44591">
    <property type="entry name" value="STRESS RESPONSE REGULATOR PROTEIN 1"/>
    <property type="match status" value="1"/>
</dbReference>
<accession>A0A831ZMQ3</accession>